<reference evidence="4 5" key="1">
    <citation type="submission" date="2020-04" db="EMBL/GenBank/DDBJ databases">
        <title>Draft genome of Leeia sp. IMCC25680.</title>
        <authorList>
            <person name="Song J."/>
            <person name="Cho J.-C."/>
        </authorList>
    </citation>
    <scope>NUCLEOTIDE SEQUENCE [LARGE SCALE GENOMIC DNA]</scope>
    <source>
        <strain evidence="4 5">IMCC25680</strain>
    </source>
</reference>
<feature type="domain" description="Solute-binding protein family 3/N-terminal" evidence="3">
    <location>
        <begin position="26"/>
        <end position="241"/>
    </location>
</feature>
<dbReference type="SUPFAM" id="SSF53850">
    <property type="entry name" value="Periplasmic binding protein-like II"/>
    <property type="match status" value="1"/>
</dbReference>
<evidence type="ECO:0000313" key="5">
    <source>
        <dbReference type="Proteomes" id="UP000587991"/>
    </source>
</evidence>
<evidence type="ECO:0000256" key="2">
    <source>
        <dbReference type="SAM" id="SignalP"/>
    </source>
</evidence>
<dbReference type="Gene3D" id="3.40.190.10">
    <property type="entry name" value="Periplasmic binding protein-like II"/>
    <property type="match status" value="2"/>
</dbReference>
<evidence type="ECO:0000259" key="3">
    <source>
        <dbReference type="Pfam" id="PF00497"/>
    </source>
</evidence>
<name>A0A847S667_9NEIS</name>
<dbReference type="InterPro" id="IPR001638">
    <property type="entry name" value="Solute-binding_3/MltF_N"/>
</dbReference>
<dbReference type="AlphaFoldDB" id="A0A847S667"/>
<feature type="chain" id="PRO_5032973422" evidence="2">
    <location>
        <begin position="19"/>
        <end position="258"/>
    </location>
</feature>
<feature type="signal peptide" evidence="2">
    <location>
        <begin position="1"/>
        <end position="18"/>
    </location>
</feature>
<keyword evidence="1 2" id="KW-0732">Signal</keyword>
<sequence>MRRLLLLLVLFSLLRVEAATQPLSLTLNDYPPYMGTHIPYQGILSRLVKEAFSLEGVDITLVEVPNNRSIAGPMAGLYDGTFGWAYTPERAEKLLYSDALLTFHMVFFQRKERVINWQTMEDLIPYNIGITKGNFVSNDFSRLQQEGKLQVDEGPDDPSGMRKLLLQRIDLFPMEKEAGQYLLASLFQPGQQRQIVANSHTIWEVPVHLLIYRGHPQAAELISRFNRGLAKLKQSGQYERLILDTRAAILKAASLSAP</sequence>
<evidence type="ECO:0000313" key="4">
    <source>
        <dbReference type="EMBL" id="NLR75263.1"/>
    </source>
</evidence>
<proteinExistence type="predicted"/>
<dbReference type="Proteomes" id="UP000587991">
    <property type="component" value="Unassembled WGS sequence"/>
</dbReference>
<protein>
    <submittedName>
        <fullName evidence="4">Transporter substrate-binding domain-containing protein</fullName>
    </submittedName>
</protein>
<gene>
    <name evidence="4" type="ORF">HF682_08835</name>
</gene>
<dbReference type="PANTHER" id="PTHR35936">
    <property type="entry name" value="MEMBRANE-BOUND LYTIC MUREIN TRANSGLYCOSYLASE F"/>
    <property type="match status" value="1"/>
</dbReference>
<dbReference type="RefSeq" id="WP_168876807.1">
    <property type="nucleotide sequence ID" value="NZ_JABAIM010000001.1"/>
</dbReference>
<dbReference type="Pfam" id="PF00497">
    <property type="entry name" value="SBP_bac_3"/>
    <property type="match status" value="1"/>
</dbReference>
<dbReference type="PANTHER" id="PTHR35936:SF25">
    <property type="entry name" value="ABC TRANSPORTER SUBSTRATE-BINDING PROTEIN"/>
    <property type="match status" value="1"/>
</dbReference>
<comment type="caution">
    <text evidence="4">The sequence shown here is derived from an EMBL/GenBank/DDBJ whole genome shotgun (WGS) entry which is preliminary data.</text>
</comment>
<evidence type="ECO:0000256" key="1">
    <source>
        <dbReference type="ARBA" id="ARBA00022729"/>
    </source>
</evidence>
<keyword evidence="5" id="KW-1185">Reference proteome</keyword>
<accession>A0A847S667</accession>
<dbReference type="EMBL" id="JABAIM010000001">
    <property type="protein sequence ID" value="NLR75263.1"/>
    <property type="molecule type" value="Genomic_DNA"/>
</dbReference>
<organism evidence="4 5">
    <name type="scientific">Leeia aquatica</name>
    <dbReference type="NCBI Taxonomy" id="2725557"/>
    <lineage>
        <taxon>Bacteria</taxon>
        <taxon>Pseudomonadati</taxon>
        <taxon>Pseudomonadota</taxon>
        <taxon>Betaproteobacteria</taxon>
        <taxon>Neisseriales</taxon>
        <taxon>Leeiaceae</taxon>
        <taxon>Leeia</taxon>
    </lineage>
</organism>